<evidence type="ECO:0000256" key="3">
    <source>
        <dbReference type="ARBA" id="ARBA00012274"/>
    </source>
</evidence>
<sequence>MGPTDSRVIQGLHLGQKDDTKFVYNENGLRFKRKFSVDGQSPYDLIEYDRRTSVIREPDGKVVFEMKDIEIPKNWSQVATDIMAQKYFRKTGVPQYNADGTAKKHTDGSSVLGPETSVKQVVHRLAGTWRYWGERYGYFASAAEGQVFYDELVIMLLKQMAAPNSPQWFNTGLHWAYGINSGAQGHYYVDPDTGVLTKATDAYSHPQPHACFIQSVHDDLVNEGGIMDLWLREARLFKYGSGTGTNFSNLRGNGEPLSGGGRSSGLMSWLRIGDRAAGAIKSGGTTRRAAKMVVLNMDHPDIEEFINWKVKEERKVAALIAAGYSADYEGEAYQTVSGQNSNNSLRVPHKFMEAVENDGSWNLTWRIDGSACKTLKARELWDKAAFAAWACADPGLQYDGTINDWHTCPESGRINASNPCSEYMFLDNTACNLASLNLAKFFNSESQVFDVDGYLHGVRLWTVVLEISVLMAQFPSKEIAQNSYDFRTLGLGYANLGSVLMMLGLAYESEEAYAFAGSVTAIMTAESYKTSAEMAKFLGAFSKFEYNRADMLRVIRNHRRAAFAAEKNEYEKLTVLPVSINPQYAPAYLLTVVREVWNEALSWGEKYGYRNAQTTLLAPTGTIGLLMDCATTGVEPDFALVKFKKLSGGGYFRIVNEAVPSALRNLQYSEKEIEAIINYLRGTADITSAPHINATSLKSKGFTDEDLASVNKALKGAFEIKFVFNVWTLGEECLKHVGFKPTEYNDPNFNMLRALGFSEEQINEANNVVCGTMTVEGAPYLKSEHYSVFDCANRCGKIGQRFIPYLGHIKMMAAVQPFLSGAISKTINMPNEATLEDVKLAYQESWKSGLKAVALYRDGSKLSQPLSTTSKNKGDKEEEKAEVVVETQNIASVQKIEETVNISQTVNNFEFNDASDMGKAMEQAAQIFEHYNGTKPMESYNKDGGVTEKRIYMYGEKRRLPAKRSGFTVSAKIGNQQVWLKTGEYPDGKLAEIFIDMYKEGAGFRSMINMFAISVSMGLQRGVPLEKYVENFVFTRFEPSGMTDHPNVKICTSVIDFVFRILGMEYLGRTDFVQVKPLGIQKNKFENIARLAEAGVGQESLGLKEVVKPIVDPVTDKEVVEQVALPTLEKKVQNASDAALSNMMGDAPACPTCGHITVRNGACYKCLNCGESLGCS</sequence>
<gene>
    <name evidence="17" type="ORF">US42_C0018G0006</name>
</gene>
<proteinExistence type="inferred from homology"/>
<evidence type="ECO:0000313" key="18">
    <source>
        <dbReference type="Proteomes" id="UP000034849"/>
    </source>
</evidence>
<evidence type="ECO:0000259" key="15">
    <source>
        <dbReference type="Pfam" id="PF08471"/>
    </source>
</evidence>
<evidence type="ECO:0000256" key="9">
    <source>
        <dbReference type="ARBA" id="ARBA00023157"/>
    </source>
</evidence>
<dbReference type="GO" id="GO:0071897">
    <property type="term" value="P:DNA biosynthetic process"/>
    <property type="evidence" value="ECO:0007669"/>
    <property type="project" value="UniProtKB-KW"/>
</dbReference>
<evidence type="ECO:0000256" key="8">
    <source>
        <dbReference type="ARBA" id="ARBA00023002"/>
    </source>
</evidence>
<dbReference type="InterPro" id="IPR000788">
    <property type="entry name" value="RNR_lg_C"/>
</dbReference>
<dbReference type="InterPro" id="IPR050862">
    <property type="entry name" value="RdRp_reductase_class-2"/>
</dbReference>
<comment type="caution">
    <text evidence="17">The sequence shown here is derived from an EMBL/GenBank/DDBJ whole genome shotgun (WGS) entry which is preliminary data.</text>
</comment>
<dbReference type="PANTHER" id="PTHR43371">
    <property type="entry name" value="VITAMIN B12-DEPENDENT RIBONUCLEOTIDE REDUCTASE"/>
    <property type="match status" value="1"/>
</dbReference>
<dbReference type="GO" id="GO:0000166">
    <property type="term" value="F:nucleotide binding"/>
    <property type="evidence" value="ECO:0007669"/>
    <property type="project" value="UniProtKB-KW"/>
</dbReference>
<keyword evidence="7 13" id="KW-0547">Nucleotide-binding</keyword>
<dbReference type="NCBIfam" id="TIGR02504">
    <property type="entry name" value="NrdJ_Z"/>
    <property type="match status" value="1"/>
</dbReference>
<dbReference type="InterPro" id="IPR013344">
    <property type="entry name" value="RNR_NrdJ/NrdZ"/>
</dbReference>
<accession>A0A0G0GAC8</accession>
<evidence type="ECO:0000256" key="4">
    <source>
        <dbReference type="ARBA" id="ARBA00014409"/>
    </source>
</evidence>
<keyword evidence="8 13" id="KW-0560">Oxidoreductase</keyword>
<evidence type="ECO:0000256" key="5">
    <source>
        <dbReference type="ARBA" id="ARBA00022628"/>
    </source>
</evidence>
<dbReference type="EMBL" id="LBSX01000018">
    <property type="protein sequence ID" value="KKQ26932.1"/>
    <property type="molecule type" value="Genomic_DNA"/>
</dbReference>
<dbReference type="InterPro" id="IPR024434">
    <property type="entry name" value="TSCPD_dom"/>
</dbReference>
<dbReference type="CDD" id="cd02888">
    <property type="entry name" value="RNR_II_dimer"/>
    <property type="match status" value="1"/>
</dbReference>
<dbReference type="PATRIC" id="fig|1619046.3.peg.965"/>
<dbReference type="GO" id="GO:0031419">
    <property type="term" value="F:cobalamin binding"/>
    <property type="evidence" value="ECO:0007669"/>
    <property type="project" value="UniProtKB-KW"/>
</dbReference>
<comment type="cofactor">
    <cofactor evidence="1 13">
        <name>adenosylcob(III)alamin</name>
        <dbReference type="ChEBI" id="CHEBI:18408"/>
    </cofactor>
</comment>
<protein>
    <recommendedName>
        <fullName evidence="4 13">Vitamin B12-dependent ribonucleotide reductase</fullName>
        <ecNumber evidence="3 13">1.17.4.1</ecNumber>
    </recommendedName>
</protein>
<evidence type="ECO:0000256" key="13">
    <source>
        <dbReference type="RuleBase" id="RU364064"/>
    </source>
</evidence>
<name>A0A0G0GAC8_9BACT</name>
<evidence type="ECO:0000313" key="17">
    <source>
        <dbReference type="EMBL" id="KKQ26932.1"/>
    </source>
</evidence>
<evidence type="ECO:0000259" key="14">
    <source>
        <dbReference type="Pfam" id="PF02867"/>
    </source>
</evidence>
<evidence type="ECO:0000256" key="6">
    <source>
        <dbReference type="ARBA" id="ARBA00022634"/>
    </source>
</evidence>
<evidence type="ECO:0000256" key="2">
    <source>
        <dbReference type="ARBA" id="ARBA00007405"/>
    </source>
</evidence>
<feature type="domain" description="Ribonucleotide reductase large subunit C-terminal" evidence="14">
    <location>
        <begin position="210"/>
        <end position="695"/>
    </location>
</feature>
<dbReference type="AlphaFoldDB" id="A0A0G0GAC8"/>
<dbReference type="Pfam" id="PF02867">
    <property type="entry name" value="Ribonuc_red_lgC"/>
    <property type="match status" value="2"/>
</dbReference>
<dbReference type="GO" id="GO:0050897">
    <property type="term" value="F:cobalt ion binding"/>
    <property type="evidence" value="ECO:0007669"/>
    <property type="project" value="InterPro"/>
</dbReference>
<feature type="domain" description="Ribonucleotide reductase class II vitamin B12-dependent N-terminal" evidence="15">
    <location>
        <begin position="50"/>
        <end position="159"/>
    </location>
</feature>
<evidence type="ECO:0000256" key="10">
    <source>
        <dbReference type="ARBA" id="ARBA00023285"/>
    </source>
</evidence>
<dbReference type="SUPFAM" id="SSF51998">
    <property type="entry name" value="PFL-like glycyl radical enzymes"/>
    <property type="match status" value="1"/>
</dbReference>
<dbReference type="Pfam" id="PF12637">
    <property type="entry name" value="TSCPD"/>
    <property type="match status" value="1"/>
</dbReference>
<feature type="domain" description="TSCPD" evidence="16">
    <location>
        <begin position="961"/>
        <end position="1063"/>
    </location>
</feature>
<dbReference type="Proteomes" id="UP000034849">
    <property type="component" value="Unassembled WGS sequence"/>
</dbReference>
<feature type="domain" description="Ribonucleotide reductase large subunit C-terminal" evidence="14">
    <location>
        <begin position="749"/>
        <end position="856"/>
    </location>
</feature>
<comment type="similarity">
    <text evidence="2 13">Belongs to the ribonucleoside diphosphate reductase class-2 family.</text>
</comment>
<organism evidence="17 18">
    <name type="scientific">Candidatus Magasanikbacteria bacterium GW2011_GWC2_37_14</name>
    <dbReference type="NCBI Taxonomy" id="1619046"/>
    <lineage>
        <taxon>Bacteria</taxon>
        <taxon>Candidatus Magasanikiibacteriota</taxon>
    </lineage>
</organism>
<evidence type="ECO:0000256" key="11">
    <source>
        <dbReference type="ARBA" id="ARBA00025437"/>
    </source>
</evidence>
<comment type="catalytic activity">
    <reaction evidence="12 13">
        <text>a 2'-deoxyribonucleoside 5'-diphosphate + [thioredoxin]-disulfide + H2O = a ribonucleoside 5'-diphosphate + [thioredoxin]-dithiol</text>
        <dbReference type="Rhea" id="RHEA:23252"/>
        <dbReference type="Rhea" id="RHEA-COMP:10698"/>
        <dbReference type="Rhea" id="RHEA-COMP:10700"/>
        <dbReference type="ChEBI" id="CHEBI:15377"/>
        <dbReference type="ChEBI" id="CHEBI:29950"/>
        <dbReference type="ChEBI" id="CHEBI:50058"/>
        <dbReference type="ChEBI" id="CHEBI:57930"/>
        <dbReference type="ChEBI" id="CHEBI:73316"/>
        <dbReference type="EC" id="1.17.4.1"/>
    </reaction>
</comment>
<dbReference type="Pfam" id="PF08471">
    <property type="entry name" value="Ribonuc_red_2_N"/>
    <property type="match status" value="1"/>
</dbReference>
<keyword evidence="5 13" id="KW-0846">Cobalamin</keyword>
<dbReference type="GO" id="GO:0004748">
    <property type="term" value="F:ribonucleoside-diphosphate reductase activity, thioredoxin disulfide as acceptor"/>
    <property type="evidence" value="ECO:0007669"/>
    <property type="project" value="UniProtKB-EC"/>
</dbReference>
<evidence type="ECO:0000259" key="16">
    <source>
        <dbReference type="Pfam" id="PF12637"/>
    </source>
</evidence>
<evidence type="ECO:0000256" key="1">
    <source>
        <dbReference type="ARBA" id="ARBA00001922"/>
    </source>
</evidence>
<dbReference type="NCBIfam" id="NF005122">
    <property type="entry name" value="PRK06556.1"/>
    <property type="match status" value="1"/>
</dbReference>
<evidence type="ECO:0000256" key="12">
    <source>
        <dbReference type="ARBA" id="ARBA00047754"/>
    </source>
</evidence>
<reference evidence="17 18" key="1">
    <citation type="journal article" date="2015" name="Nature">
        <title>rRNA introns, odd ribosomes, and small enigmatic genomes across a large radiation of phyla.</title>
        <authorList>
            <person name="Brown C.T."/>
            <person name="Hug L.A."/>
            <person name="Thomas B.C."/>
            <person name="Sharon I."/>
            <person name="Castelle C.J."/>
            <person name="Singh A."/>
            <person name="Wilkins M.J."/>
            <person name="Williams K.H."/>
            <person name="Banfield J.F."/>
        </authorList>
    </citation>
    <scope>NUCLEOTIDE SEQUENCE [LARGE SCALE GENOMIC DNA]</scope>
</reference>
<dbReference type="EC" id="1.17.4.1" evidence="3 13"/>
<keyword evidence="10 13" id="KW-0170">Cobalt</keyword>
<dbReference type="PANTHER" id="PTHR43371:SF1">
    <property type="entry name" value="RIBONUCLEOSIDE-DIPHOSPHATE REDUCTASE"/>
    <property type="match status" value="1"/>
</dbReference>
<comment type="function">
    <text evidence="11 13">Catalyzes the reduction of ribonucleotides to deoxyribonucleotides. May function to provide a pool of deoxyribonucleotide precursors for DNA repair during oxygen limitation and/or for immediate growth after restoration of oxygen.</text>
</comment>
<evidence type="ECO:0000256" key="7">
    <source>
        <dbReference type="ARBA" id="ARBA00022741"/>
    </source>
</evidence>
<dbReference type="PRINTS" id="PR01183">
    <property type="entry name" value="RIBORDTASEM1"/>
</dbReference>
<dbReference type="STRING" id="1619046.US42_C0018G0006"/>
<dbReference type="Gene3D" id="3.20.70.20">
    <property type="match status" value="2"/>
</dbReference>
<keyword evidence="6 13" id="KW-0237">DNA synthesis</keyword>
<dbReference type="InterPro" id="IPR013678">
    <property type="entry name" value="RNR_2_N"/>
</dbReference>
<keyword evidence="9" id="KW-1015">Disulfide bond</keyword>